<dbReference type="RefSeq" id="WP_137249877.1">
    <property type="nucleotide sequence ID" value="NZ_SZQA01000030.1"/>
</dbReference>
<name>A0A4U3M920_9ACTN</name>
<sequence length="103" mass="10620">MFRGPIPLPPALPAAVMLLLAALWGLSVYAGWGLEAFCASGEPADDCGGRMALVTAVSSLFAVVATALTIGAWLTWRARLLVYAIAAWMGAEGVLFVGGLVAQ</sequence>
<proteinExistence type="predicted"/>
<dbReference type="Proteomes" id="UP000308705">
    <property type="component" value="Unassembled WGS sequence"/>
</dbReference>
<feature type="transmembrane region" description="Helical" evidence="1">
    <location>
        <begin position="81"/>
        <end position="102"/>
    </location>
</feature>
<comment type="caution">
    <text evidence="2">The sequence shown here is derived from an EMBL/GenBank/DDBJ whole genome shotgun (WGS) entry which is preliminary data.</text>
</comment>
<keyword evidence="1" id="KW-0812">Transmembrane</keyword>
<keyword evidence="1" id="KW-0472">Membrane</keyword>
<reference evidence="2 3" key="1">
    <citation type="submission" date="2019-04" db="EMBL/GenBank/DDBJ databases">
        <title>Herbidospora sp. NEAU-GS14.nov., a novel actinomycete isolated from soil.</title>
        <authorList>
            <person name="Han L."/>
        </authorList>
    </citation>
    <scope>NUCLEOTIDE SEQUENCE [LARGE SCALE GENOMIC DNA]</scope>
    <source>
        <strain evidence="2 3">NEAU-GS14</strain>
    </source>
</reference>
<dbReference type="OrthoDB" id="3538434at2"/>
<evidence type="ECO:0000256" key="1">
    <source>
        <dbReference type="SAM" id="Phobius"/>
    </source>
</evidence>
<evidence type="ECO:0000313" key="2">
    <source>
        <dbReference type="EMBL" id="TKK85070.1"/>
    </source>
</evidence>
<keyword evidence="1" id="KW-1133">Transmembrane helix</keyword>
<gene>
    <name evidence="2" type="ORF">FDA94_26970</name>
</gene>
<feature type="transmembrane region" description="Helical" evidence="1">
    <location>
        <begin position="52"/>
        <end position="74"/>
    </location>
</feature>
<protein>
    <submittedName>
        <fullName evidence="2">Uncharacterized protein</fullName>
    </submittedName>
</protein>
<accession>A0A4U3M920</accession>
<organism evidence="2 3">
    <name type="scientific">Herbidospora galbida</name>
    <dbReference type="NCBI Taxonomy" id="2575442"/>
    <lineage>
        <taxon>Bacteria</taxon>
        <taxon>Bacillati</taxon>
        <taxon>Actinomycetota</taxon>
        <taxon>Actinomycetes</taxon>
        <taxon>Streptosporangiales</taxon>
        <taxon>Streptosporangiaceae</taxon>
        <taxon>Herbidospora</taxon>
    </lineage>
</organism>
<evidence type="ECO:0000313" key="3">
    <source>
        <dbReference type="Proteomes" id="UP000308705"/>
    </source>
</evidence>
<feature type="transmembrane region" description="Helical" evidence="1">
    <location>
        <begin position="12"/>
        <end position="32"/>
    </location>
</feature>
<keyword evidence="3" id="KW-1185">Reference proteome</keyword>
<dbReference type="EMBL" id="SZQA01000030">
    <property type="protein sequence ID" value="TKK85070.1"/>
    <property type="molecule type" value="Genomic_DNA"/>
</dbReference>
<dbReference type="AlphaFoldDB" id="A0A4U3M920"/>